<proteinExistence type="predicted"/>
<name>A0A382NGR0_9ZZZZ</name>
<organism evidence="1">
    <name type="scientific">marine metagenome</name>
    <dbReference type="NCBI Taxonomy" id="408172"/>
    <lineage>
        <taxon>unclassified sequences</taxon>
        <taxon>metagenomes</taxon>
        <taxon>ecological metagenomes</taxon>
    </lineage>
</organism>
<protein>
    <submittedName>
        <fullName evidence="1">Uncharacterized protein</fullName>
    </submittedName>
</protein>
<dbReference type="EMBL" id="UINC01100373">
    <property type="protein sequence ID" value="SVC60384.1"/>
    <property type="molecule type" value="Genomic_DNA"/>
</dbReference>
<accession>A0A382NGR0</accession>
<gene>
    <name evidence="1" type="ORF">METZ01_LOCUS313238</name>
</gene>
<reference evidence="1" key="1">
    <citation type="submission" date="2018-05" db="EMBL/GenBank/DDBJ databases">
        <authorList>
            <person name="Lanie J.A."/>
            <person name="Ng W.-L."/>
            <person name="Kazmierczak K.M."/>
            <person name="Andrzejewski T.M."/>
            <person name="Davidsen T.M."/>
            <person name="Wayne K.J."/>
            <person name="Tettelin H."/>
            <person name="Glass J.I."/>
            <person name="Rusch D."/>
            <person name="Podicherti R."/>
            <person name="Tsui H.-C.T."/>
            <person name="Winkler M.E."/>
        </authorList>
    </citation>
    <scope>NUCLEOTIDE SEQUENCE</scope>
</reference>
<dbReference type="AlphaFoldDB" id="A0A382NGR0"/>
<evidence type="ECO:0000313" key="1">
    <source>
        <dbReference type="EMBL" id="SVC60384.1"/>
    </source>
</evidence>
<sequence length="42" mass="4392">RRSLSSRQSAVCGRLASGSGGLAPRRCGRLCSNRVGWEAGSE</sequence>
<feature type="non-terminal residue" evidence="1">
    <location>
        <position position="1"/>
    </location>
</feature>